<dbReference type="Proteomes" id="UP000183995">
    <property type="component" value="Unassembled WGS sequence"/>
</dbReference>
<dbReference type="AlphaFoldDB" id="A0A1M5ZBB6"/>
<feature type="transmembrane region" description="Helical" evidence="1">
    <location>
        <begin position="351"/>
        <end position="371"/>
    </location>
</feature>
<evidence type="ECO:0000256" key="1">
    <source>
        <dbReference type="SAM" id="Phobius"/>
    </source>
</evidence>
<feature type="transmembrane region" description="Helical" evidence="1">
    <location>
        <begin position="392"/>
        <end position="416"/>
    </location>
</feature>
<dbReference type="InterPro" id="IPR031584">
    <property type="entry name" value="Put_ABC_export"/>
</dbReference>
<feature type="transmembrane region" description="Helical" evidence="1">
    <location>
        <begin position="179"/>
        <end position="198"/>
    </location>
</feature>
<feature type="transmembrane region" description="Helical" evidence="1">
    <location>
        <begin position="20"/>
        <end position="42"/>
    </location>
</feature>
<evidence type="ECO:0000313" key="3">
    <source>
        <dbReference type="Proteomes" id="UP000183995"/>
    </source>
</evidence>
<proteinExistence type="predicted"/>
<keyword evidence="1" id="KW-0472">Membrane</keyword>
<feature type="transmembrane region" description="Helical" evidence="1">
    <location>
        <begin position="62"/>
        <end position="80"/>
    </location>
</feature>
<gene>
    <name evidence="2" type="ORF">SAMN02745823_03482</name>
</gene>
<keyword evidence="1" id="KW-0812">Transmembrane</keyword>
<dbReference type="RefSeq" id="WP_073082026.1">
    <property type="nucleotide sequence ID" value="NZ_FQXV01000016.1"/>
</dbReference>
<dbReference type="OrthoDB" id="816862at2"/>
<dbReference type="STRING" id="1123282.SAMN02745823_03482"/>
<dbReference type="Pfam" id="PF16962">
    <property type="entry name" value="ABC_export"/>
    <property type="match status" value="1"/>
</dbReference>
<accession>A0A1M5ZBB6</accession>
<keyword evidence="1" id="KW-1133">Transmembrane helix</keyword>
<feature type="transmembrane region" description="Helical" evidence="1">
    <location>
        <begin position="422"/>
        <end position="445"/>
    </location>
</feature>
<organism evidence="2 3">
    <name type="scientific">Sporobacter termitidis DSM 10068</name>
    <dbReference type="NCBI Taxonomy" id="1123282"/>
    <lineage>
        <taxon>Bacteria</taxon>
        <taxon>Bacillati</taxon>
        <taxon>Bacillota</taxon>
        <taxon>Clostridia</taxon>
        <taxon>Eubacteriales</taxon>
        <taxon>Oscillospiraceae</taxon>
        <taxon>Sporobacter</taxon>
    </lineage>
</organism>
<name>A0A1M5ZBB6_9FIRM</name>
<feature type="transmembrane region" description="Helical" evidence="1">
    <location>
        <begin position="241"/>
        <end position="261"/>
    </location>
</feature>
<dbReference type="EMBL" id="FQXV01000016">
    <property type="protein sequence ID" value="SHI21510.1"/>
    <property type="molecule type" value="Genomic_DNA"/>
</dbReference>
<feature type="transmembrane region" description="Helical" evidence="1">
    <location>
        <begin position="457"/>
        <end position="479"/>
    </location>
</feature>
<evidence type="ECO:0000313" key="2">
    <source>
        <dbReference type="EMBL" id="SHI21510.1"/>
    </source>
</evidence>
<keyword evidence="3" id="KW-1185">Reference proteome</keyword>
<feature type="transmembrane region" description="Helical" evidence="1">
    <location>
        <begin position="491"/>
        <end position="512"/>
    </location>
</feature>
<sequence length="524" mass="57196">MSNPLSYLLLTKLKNQIKSFFKSPVKIICLIFFIAMIVVTVISGNAADAAGKVFGDIRELTAGITVFYSVMFVLMSYKGFGNGASMFSMSDVNFIFPAPFHQRKVLFYGLFQQIGASLLLGLFILFQYSWMHNAFNISYGTLLIILLGYAMTVFFAQIVAMAIYAFTSADDGKKRLVRTVYFIIIAVFAVYIAVLALGDQTQLVANAVKAVNGRLVGLFPVSGWIGSAVAGFIVGNAFNTVLGLALCAVFLIALVCLITYGKQDFYEDVLKSSEVAQSAITARKEGRIADASPSRVKVGKTGIEKGFGASVLYYKHRLENRRSRVFFLEPTRLTFAVMTIILAVFMKRAGISAIFATAVFFQIFTTALGRFNKELTKPFIYMLPEPPLKKMLFALAEVLPSTIAEALIIFIPVALIVGASPLDTVLCIVARLSYAFLITVGNIVVERLWGGSGSKMAVMLLYFAILLVMAAPGIALAVIPAILNPDAMQNATVFLALTVGNLPVSLLGLYLCRNMLQYAELNDR</sequence>
<reference evidence="2 3" key="1">
    <citation type="submission" date="2016-11" db="EMBL/GenBank/DDBJ databases">
        <authorList>
            <person name="Jaros S."/>
            <person name="Januszkiewicz K."/>
            <person name="Wedrychowicz H."/>
        </authorList>
    </citation>
    <scope>NUCLEOTIDE SEQUENCE [LARGE SCALE GENOMIC DNA]</scope>
    <source>
        <strain evidence="2 3">DSM 10068</strain>
    </source>
</reference>
<feature type="transmembrane region" description="Helical" evidence="1">
    <location>
        <begin position="105"/>
        <end position="130"/>
    </location>
</feature>
<protein>
    <submittedName>
        <fullName evidence="2">Putative ABC exporter</fullName>
    </submittedName>
</protein>
<feature type="transmembrane region" description="Helical" evidence="1">
    <location>
        <begin position="142"/>
        <end position="167"/>
    </location>
</feature>